<keyword evidence="1" id="KW-0472">Membrane</keyword>
<protein>
    <recommendedName>
        <fullName evidence="4">Tetratricopeptide repeat-like domain-containing protein</fullName>
    </recommendedName>
</protein>
<evidence type="ECO:0008006" key="4">
    <source>
        <dbReference type="Google" id="ProtNLM"/>
    </source>
</evidence>
<dbReference type="Proteomes" id="UP000231019">
    <property type="component" value="Unassembled WGS sequence"/>
</dbReference>
<dbReference type="InterPro" id="IPR011990">
    <property type="entry name" value="TPR-like_helical_dom_sf"/>
</dbReference>
<keyword evidence="1" id="KW-0812">Transmembrane</keyword>
<dbReference type="Gene3D" id="1.25.40.10">
    <property type="entry name" value="Tetratricopeptide repeat domain"/>
    <property type="match status" value="1"/>
</dbReference>
<sequence>MKITTAKVFALILFIIFSGMMLLYLWIGKLGSENLQADKLLSLQINAQDALEQKRPDLALKYFDKALKTLGDSNDKARAAVFHEGRGLALSGLKRCPEAQKEWKEACQLGRQEACKRTCSP</sequence>
<dbReference type="EMBL" id="PFFQ01000066">
    <property type="protein sequence ID" value="PIW13795.1"/>
    <property type="molecule type" value="Genomic_DNA"/>
</dbReference>
<keyword evidence="1" id="KW-1133">Transmembrane helix</keyword>
<dbReference type="AlphaFoldDB" id="A0A2M7FXC9"/>
<evidence type="ECO:0000313" key="3">
    <source>
        <dbReference type="Proteomes" id="UP000231019"/>
    </source>
</evidence>
<comment type="caution">
    <text evidence="2">The sequence shown here is derived from an EMBL/GenBank/DDBJ whole genome shotgun (WGS) entry which is preliminary data.</text>
</comment>
<dbReference type="SUPFAM" id="SSF48452">
    <property type="entry name" value="TPR-like"/>
    <property type="match status" value="1"/>
</dbReference>
<name>A0A2M7FXC9_9BACT</name>
<reference evidence="2 3" key="1">
    <citation type="submission" date="2017-09" db="EMBL/GenBank/DDBJ databases">
        <title>Depth-based differentiation of microbial function through sediment-hosted aquifers and enrichment of novel symbionts in the deep terrestrial subsurface.</title>
        <authorList>
            <person name="Probst A.J."/>
            <person name="Ladd B."/>
            <person name="Jarett J.K."/>
            <person name="Geller-Mcgrath D.E."/>
            <person name="Sieber C.M."/>
            <person name="Emerson J.B."/>
            <person name="Anantharaman K."/>
            <person name="Thomas B.C."/>
            <person name="Malmstrom R."/>
            <person name="Stieglmeier M."/>
            <person name="Klingl A."/>
            <person name="Woyke T."/>
            <person name="Ryan C.M."/>
            <person name="Banfield J.F."/>
        </authorList>
    </citation>
    <scope>NUCLEOTIDE SEQUENCE [LARGE SCALE GENOMIC DNA]</scope>
    <source>
        <strain evidence="2">CG17_big_fil_post_rev_8_21_14_2_50_48_46</strain>
    </source>
</reference>
<gene>
    <name evidence="2" type="ORF">COW36_24315</name>
</gene>
<feature type="transmembrane region" description="Helical" evidence="1">
    <location>
        <begin position="6"/>
        <end position="27"/>
    </location>
</feature>
<accession>A0A2M7FXC9</accession>
<proteinExistence type="predicted"/>
<evidence type="ECO:0000313" key="2">
    <source>
        <dbReference type="EMBL" id="PIW13795.1"/>
    </source>
</evidence>
<evidence type="ECO:0000256" key="1">
    <source>
        <dbReference type="SAM" id="Phobius"/>
    </source>
</evidence>
<organism evidence="2 3">
    <name type="scientific">bacterium (Candidatus Blackallbacteria) CG17_big_fil_post_rev_8_21_14_2_50_48_46</name>
    <dbReference type="NCBI Taxonomy" id="2014261"/>
    <lineage>
        <taxon>Bacteria</taxon>
        <taxon>Candidatus Blackallbacteria</taxon>
    </lineage>
</organism>